<dbReference type="Proteomes" id="UP000638313">
    <property type="component" value="Unassembled WGS sequence"/>
</dbReference>
<dbReference type="PANTHER" id="PTHR36436">
    <property type="entry name" value="SLL5081 PROTEIN"/>
    <property type="match status" value="1"/>
</dbReference>
<dbReference type="InterPro" id="IPR035948">
    <property type="entry name" value="YwqG-like_sf"/>
</dbReference>
<reference evidence="1" key="2">
    <citation type="submission" date="2020-09" db="EMBL/GenBank/DDBJ databases">
        <authorList>
            <person name="Sun Q."/>
            <person name="Ohkuma M."/>
        </authorList>
    </citation>
    <scope>NUCLEOTIDE SEQUENCE</scope>
    <source>
        <strain evidence="1">JCM 4059</strain>
    </source>
</reference>
<dbReference type="AlphaFoldDB" id="A0A919B964"/>
<evidence type="ECO:0000313" key="1">
    <source>
        <dbReference type="EMBL" id="GHF65684.1"/>
    </source>
</evidence>
<keyword evidence="2" id="KW-1185">Reference proteome</keyword>
<sequence>MVPGIIISMTQSSTGAALRALARTHLPADVAEQWIGLLRPGIRLVAAGEGEPVVGQLGGRPALPEGVEWPVWEGNGPLSFIASVDCAALPVRELDVALPVDGTLAFFYFDGQLGEHGEGFLSTDDPDGAAGARVLHIPAGAVTTERHTPDELDAYPAVPLTARLTTTAPDHCHHAAEELLKDIDVPAELDDAINDVTDDVGHRIGGYAVPVQGPVEDEVAHGVLGPGTSWNDPRVVEEARRWTLLAQFDTDDDADMMWGDCGALYWLIRPEDLSARRFDRVRITMQCC</sequence>
<dbReference type="SUPFAM" id="SSF103032">
    <property type="entry name" value="Hypothetical protein YwqG"/>
    <property type="match status" value="1"/>
</dbReference>
<gene>
    <name evidence="1" type="ORF">GCM10010218_54020</name>
</gene>
<comment type="caution">
    <text evidence="1">The sequence shown here is derived from an EMBL/GenBank/DDBJ whole genome shotgun (WGS) entry which is preliminary data.</text>
</comment>
<dbReference type="PANTHER" id="PTHR36436:SF6">
    <property type="entry name" value="SLL5081 PROTEIN"/>
    <property type="match status" value="1"/>
</dbReference>
<dbReference type="EMBL" id="BNBD01000014">
    <property type="protein sequence ID" value="GHF65684.1"/>
    <property type="molecule type" value="Genomic_DNA"/>
</dbReference>
<dbReference type="Pfam" id="PF09234">
    <property type="entry name" value="DUF1963"/>
    <property type="match status" value="1"/>
</dbReference>
<accession>A0A919B964</accession>
<dbReference type="Gene3D" id="2.30.320.10">
    <property type="entry name" value="YwqG-like"/>
    <property type="match status" value="1"/>
</dbReference>
<dbReference type="InterPro" id="IPR015315">
    <property type="entry name" value="DUF1963"/>
</dbReference>
<organism evidence="1 2">
    <name type="scientific">Streptomyces mashuensis</name>
    <dbReference type="NCBI Taxonomy" id="33904"/>
    <lineage>
        <taxon>Bacteria</taxon>
        <taxon>Bacillati</taxon>
        <taxon>Actinomycetota</taxon>
        <taxon>Actinomycetes</taxon>
        <taxon>Kitasatosporales</taxon>
        <taxon>Streptomycetaceae</taxon>
        <taxon>Streptomyces</taxon>
    </lineage>
</organism>
<proteinExistence type="predicted"/>
<reference evidence="1" key="1">
    <citation type="journal article" date="2014" name="Int. J. Syst. Evol. Microbiol.">
        <title>Complete genome sequence of Corynebacterium casei LMG S-19264T (=DSM 44701T), isolated from a smear-ripened cheese.</title>
        <authorList>
            <consortium name="US DOE Joint Genome Institute (JGI-PGF)"/>
            <person name="Walter F."/>
            <person name="Albersmeier A."/>
            <person name="Kalinowski J."/>
            <person name="Ruckert C."/>
        </authorList>
    </citation>
    <scope>NUCLEOTIDE SEQUENCE</scope>
    <source>
        <strain evidence="1">JCM 4059</strain>
    </source>
</reference>
<protein>
    <recommendedName>
        <fullName evidence="3">DUF1963 domain-containing protein</fullName>
    </recommendedName>
</protein>
<evidence type="ECO:0000313" key="2">
    <source>
        <dbReference type="Proteomes" id="UP000638313"/>
    </source>
</evidence>
<evidence type="ECO:0008006" key="3">
    <source>
        <dbReference type="Google" id="ProtNLM"/>
    </source>
</evidence>
<name>A0A919B964_9ACTN</name>